<protein>
    <submittedName>
        <fullName evidence="4">OmpA family protein</fullName>
    </submittedName>
</protein>
<dbReference type="SUPFAM" id="SSF103088">
    <property type="entry name" value="OmpA-like"/>
    <property type="match status" value="1"/>
</dbReference>
<feature type="chain" id="PRO_5045940104" evidence="2">
    <location>
        <begin position="23"/>
        <end position="342"/>
    </location>
</feature>
<dbReference type="InterPro" id="IPR006665">
    <property type="entry name" value="OmpA-like"/>
</dbReference>
<gene>
    <name evidence="4" type="ORF">LA521A_18390</name>
</gene>
<evidence type="ECO:0000313" key="4">
    <source>
        <dbReference type="EMBL" id="BDU16638.1"/>
    </source>
</evidence>
<dbReference type="RefSeq" id="WP_343226689.1">
    <property type="nucleotide sequence ID" value="NZ_AP027041.1"/>
</dbReference>
<dbReference type="PROSITE" id="PS51123">
    <property type="entry name" value="OMPA_2"/>
    <property type="match status" value="1"/>
</dbReference>
<keyword evidence="5" id="KW-1185">Reference proteome</keyword>
<dbReference type="InterPro" id="IPR036737">
    <property type="entry name" value="OmpA-like_sf"/>
</dbReference>
<reference evidence="4 5" key="1">
    <citation type="journal article" date="2023" name="Int. J. Syst. Evol. Microbiol.">
        <title>Physiological and genomic analyses of cobalamin (vitamin B12)-auxotrophy of Lysobacter auxotrophicus sp. nov., a methionine-auxotrophic chitinolytic bacterium isolated from chitin-treated soil.</title>
        <authorList>
            <person name="Saito A."/>
            <person name="Dohra H."/>
            <person name="Hamada M."/>
            <person name="Moriuchi R."/>
            <person name="Kotsuchibashi Y."/>
            <person name="Mori K."/>
        </authorList>
    </citation>
    <scope>NUCLEOTIDE SEQUENCE [LARGE SCALE GENOMIC DNA]</scope>
    <source>
        <strain evidence="4 5">5-21a</strain>
    </source>
</reference>
<name>A0ABM8DDN4_9GAMM</name>
<evidence type="ECO:0000256" key="1">
    <source>
        <dbReference type="PROSITE-ProRule" id="PRU00473"/>
    </source>
</evidence>
<keyword evidence="2" id="KW-0732">Signal</keyword>
<evidence type="ECO:0000313" key="5">
    <source>
        <dbReference type="Proteomes" id="UP001317822"/>
    </source>
</evidence>
<evidence type="ECO:0000259" key="3">
    <source>
        <dbReference type="PROSITE" id="PS51123"/>
    </source>
</evidence>
<feature type="domain" description="OmpA-like" evidence="3">
    <location>
        <begin position="196"/>
        <end position="327"/>
    </location>
</feature>
<keyword evidence="1" id="KW-0472">Membrane</keyword>
<sequence>MTPHRTRLTLGLLLACATPGFAQQGAPSQLTPQKQRITDEAIYADHSTYQATQDRIQALNDAGRPVRDYHLAKAQCWLDVSFHEYSRNDRSDFPQDALDQSAQLVSAMEQGATPSDDTPLVNDARRLREDLWKRLGAIHGTPGFECAQQAVACGEVELVHAGNEFNQQQWRHAKPYIQMAEDLTNEAEALARNCTPVPQNMTLTANLLFDFDQDTMGRVRAESRTALDDAFRRVGEEKLKVVGVQLVGHADRLTARPGSDYNQRLSERRAMAVRQYIIAQGIPAEVITYEWRGDTEQVQACDGYTGARLKECLLPNRRVEVKFDVQRIQVPPAGLGPASPGG</sequence>
<dbReference type="Pfam" id="PF00691">
    <property type="entry name" value="OmpA"/>
    <property type="match status" value="1"/>
</dbReference>
<dbReference type="CDD" id="cd07185">
    <property type="entry name" value="OmpA_C-like"/>
    <property type="match status" value="1"/>
</dbReference>
<dbReference type="Proteomes" id="UP001317822">
    <property type="component" value="Chromosome"/>
</dbReference>
<organism evidence="4 5">
    <name type="scientific">Lysobacter auxotrophicus</name>
    <dbReference type="NCBI Taxonomy" id="2992573"/>
    <lineage>
        <taxon>Bacteria</taxon>
        <taxon>Pseudomonadati</taxon>
        <taxon>Pseudomonadota</taxon>
        <taxon>Gammaproteobacteria</taxon>
        <taxon>Lysobacterales</taxon>
        <taxon>Lysobacteraceae</taxon>
        <taxon>Lysobacter</taxon>
    </lineage>
</organism>
<feature type="signal peptide" evidence="2">
    <location>
        <begin position="1"/>
        <end position="22"/>
    </location>
</feature>
<evidence type="ECO:0000256" key="2">
    <source>
        <dbReference type="SAM" id="SignalP"/>
    </source>
</evidence>
<dbReference type="Gene3D" id="3.30.1330.60">
    <property type="entry name" value="OmpA-like domain"/>
    <property type="match status" value="1"/>
</dbReference>
<accession>A0ABM8DDN4</accession>
<proteinExistence type="predicted"/>
<dbReference type="EMBL" id="AP027041">
    <property type="protein sequence ID" value="BDU16638.1"/>
    <property type="molecule type" value="Genomic_DNA"/>
</dbReference>